<keyword evidence="3" id="KW-1185">Reference proteome</keyword>
<proteinExistence type="predicted"/>
<name>A0AAW1MH39_POPJA</name>
<dbReference type="Proteomes" id="UP001458880">
    <property type="component" value="Unassembled WGS sequence"/>
</dbReference>
<gene>
    <name evidence="2" type="ORF">QE152_g5723</name>
</gene>
<evidence type="ECO:0000256" key="1">
    <source>
        <dbReference type="SAM" id="MobiDB-lite"/>
    </source>
</evidence>
<feature type="region of interest" description="Disordered" evidence="1">
    <location>
        <begin position="1"/>
        <end position="91"/>
    </location>
</feature>
<accession>A0AAW1MH39</accession>
<evidence type="ECO:0000313" key="3">
    <source>
        <dbReference type="Proteomes" id="UP001458880"/>
    </source>
</evidence>
<reference evidence="2 3" key="1">
    <citation type="journal article" date="2024" name="BMC Genomics">
        <title>De novo assembly and annotation of Popillia japonica's genome with initial clues to its potential as an invasive pest.</title>
        <authorList>
            <person name="Cucini C."/>
            <person name="Boschi S."/>
            <person name="Funari R."/>
            <person name="Cardaioli E."/>
            <person name="Iannotti N."/>
            <person name="Marturano G."/>
            <person name="Paoli F."/>
            <person name="Bruttini M."/>
            <person name="Carapelli A."/>
            <person name="Frati F."/>
            <person name="Nardi F."/>
        </authorList>
    </citation>
    <scope>NUCLEOTIDE SEQUENCE [LARGE SCALE GENOMIC DNA]</scope>
    <source>
        <strain evidence="2">DMR45628</strain>
    </source>
</reference>
<comment type="caution">
    <text evidence="2">The sequence shown here is derived from an EMBL/GenBank/DDBJ whole genome shotgun (WGS) entry which is preliminary data.</text>
</comment>
<protein>
    <submittedName>
        <fullName evidence="2">Uncharacterized protein</fullName>
    </submittedName>
</protein>
<evidence type="ECO:0000313" key="2">
    <source>
        <dbReference type="EMBL" id="KAK9747001.1"/>
    </source>
</evidence>
<dbReference type="EMBL" id="JASPKY010000035">
    <property type="protein sequence ID" value="KAK9747001.1"/>
    <property type="molecule type" value="Genomic_DNA"/>
</dbReference>
<sequence>MSRGLNGIPCNPESKPDQPLKTPSRRLPPSKPDQPLKTPSRRLSPSKPDQPLKTPSRRLPPPLKTPSRRLPPSKPDQPLKTPSVAQDEAAASYNDAQTLPPVRLFWMPLPEANLDRLTHVILYYITLYIYLHIYNIVASTAIKPLLCELYLLSCRVWTNH</sequence>
<dbReference type="AlphaFoldDB" id="A0AAW1MH39"/>
<organism evidence="2 3">
    <name type="scientific">Popillia japonica</name>
    <name type="common">Japanese beetle</name>
    <dbReference type="NCBI Taxonomy" id="7064"/>
    <lineage>
        <taxon>Eukaryota</taxon>
        <taxon>Metazoa</taxon>
        <taxon>Ecdysozoa</taxon>
        <taxon>Arthropoda</taxon>
        <taxon>Hexapoda</taxon>
        <taxon>Insecta</taxon>
        <taxon>Pterygota</taxon>
        <taxon>Neoptera</taxon>
        <taxon>Endopterygota</taxon>
        <taxon>Coleoptera</taxon>
        <taxon>Polyphaga</taxon>
        <taxon>Scarabaeiformia</taxon>
        <taxon>Scarabaeidae</taxon>
        <taxon>Rutelinae</taxon>
        <taxon>Popillia</taxon>
    </lineage>
</organism>